<reference evidence="2 3" key="1">
    <citation type="submission" date="2018-04" db="EMBL/GenBank/DDBJ databases">
        <title>Genomic Encyclopedia of Archaeal and Bacterial Type Strains, Phase II (KMG-II): from individual species to whole genera.</title>
        <authorList>
            <person name="Goeker M."/>
        </authorList>
    </citation>
    <scope>NUCLEOTIDE SEQUENCE [LARGE SCALE GENOMIC DNA]</scope>
    <source>
        <strain evidence="2 3">DSM 18064</strain>
    </source>
</reference>
<keyword evidence="3" id="KW-1185">Reference proteome</keyword>
<evidence type="ECO:0000313" key="3">
    <source>
        <dbReference type="Proteomes" id="UP000243859"/>
    </source>
</evidence>
<dbReference type="PANTHER" id="PTHR11614">
    <property type="entry name" value="PHOSPHOLIPASE-RELATED"/>
    <property type="match status" value="1"/>
</dbReference>
<dbReference type="OrthoDB" id="9788260at2"/>
<proteinExistence type="predicted"/>
<dbReference type="EMBL" id="QAAA01000010">
    <property type="protein sequence ID" value="PTN01743.1"/>
    <property type="molecule type" value="Genomic_DNA"/>
</dbReference>
<comment type="caution">
    <text evidence="2">The sequence shown here is derived from an EMBL/GenBank/DDBJ whole genome shotgun (WGS) entry which is preliminary data.</text>
</comment>
<dbReference type="RefSeq" id="WP_107892720.1">
    <property type="nucleotide sequence ID" value="NZ_NHSI01000059.1"/>
</dbReference>
<dbReference type="AlphaFoldDB" id="A0A2T5BR59"/>
<name>A0A2T5BR59_9RHOB</name>
<feature type="domain" description="Serine aminopeptidase S33" evidence="1">
    <location>
        <begin position="38"/>
        <end position="290"/>
    </location>
</feature>
<accession>A0A2T5BR59</accession>
<dbReference type="Pfam" id="PF12146">
    <property type="entry name" value="Hydrolase_4"/>
    <property type="match status" value="1"/>
</dbReference>
<dbReference type="Proteomes" id="UP000243859">
    <property type="component" value="Unassembled WGS sequence"/>
</dbReference>
<protein>
    <submittedName>
        <fullName evidence="2">Lysophospholipase</fullName>
    </submittedName>
</protein>
<gene>
    <name evidence="2" type="ORF">C8N32_11024</name>
</gene>
<dbReference type="Gene3D" id="3.40.50.1820">
    <property type="entry name" value="alpha/beta hydrolase"/>
    <property type="match status" value="1"/>
</dbReference>
<dbReference type="InterPro" id="IPR029058">
    <property type="entry name" value="AB_hydrolase_fold"/>
</dbReference>
<dbReference type="InterPro" id="IPR051044">
    <property type="entry name" value="MAG_DAG_Lipase"/>
</dbReference>
<sequence length="309" mass="33171">MEPAPLHSLANGPESGAAFWLRAQDDVRLRMAYWPGGAKGTVLLFPGRTEYIEKYGPAALELGARGFSTVTLDWRGQGLADRLLPNGTVGHVESFADYQRDVTALMDAVADLGIGQPLFLLAHSMGGAIGLRALTTGLPVRAATFSAPMWDIRFPPFLWPVAWGLSAGSRALGLGARFAPGTAGESYVTDIAFDDNALTNDPDMYAWLRSHIRDCPELALAGPSLGWLHEALREGRALSRLPSPGLPALTFLGGAETIVSPGAIRNRMRRWPGGRLHFLPGVKHEPMMDTPATRATVFDETAALFGAQT</sequence>
<organism evidence="2 3">
    <name type="scientific">Rhodovulum imhoffii</name>
    <dbReference type="NCBI Taxonomy" id="365340"/>
    <lineage>
        <taxon>Bacteria</taxon>
        <taxon>Pseudomonadati</taxon>
        <taxon>Pseudomonadota</taxon>
        <taxon>Alphaproteobacteria</taxon>
        <taxon>Rhodobacterales</taxon>
        <taxon>Paracoccaceae</taxon>
        <taxon>Rhodovulum</taxon>
    </lineage>
</organism>
<dbReference type="SUPFAM" id="SSF53474">
    <property type="entry name" value="alpha/beta-Hydrolases"/>
    <property type="match status" value="1"/>
</dbReference>
<evidence type="ECO:0000259" key="1">
    <source>
        <dbReference type="Pfam" id="PF12146"/>
    </source>
</evidence>
<dbReference type="InterPro" id="IPR022742">
    <property type="entry name" value="Hydrolase_4"/>
</dbReference>
<evidence type="ECO:0000313" key="2">
    <source>
        <dbReference type="EMBL" id="PTN01743.1"/>
    </source>
</evidence>